<dbReference type="STRING" id="989370.AOQ71_22200"/>
<reference evidence="1 2" key="1">
    <citation type="submission" date="2015-09" db="EMBL/GenBank/DDBJ databases">
        <title>Draft Genome Sequence of Bradyrhizobium manausense Strain BR 3351T, a Novel Symbiotic Nitrogen-Fixing Alphaproteobacterium Isolated from Brazilian Amazon Rain Forest.</title>
        <authorList>
            <person name="De Araujo J.L."/>
            <person name="Zilli J.E."/>
        </authorList>
    </citation>
    <scope>NUCLEOTIDE SEQUENCE [LARGE SCALE GENOMIC DNA]</scope>
    <source>
        <strain evidence="1 2">BR3351</strain>
    </source>
</reference>
<dbReference type="RefSeq" id="WP_057750983.1">
    <property type="nucleotide sequence ID" value="NZ_LJYG01000094.1"/>
</dbReference>
<gene>
    <name evidence="1" type="ORF">AOQ71_22200</name>
</gene>
<evidence type="ECO:0008006" key="3">
    <source>
        <dbReference type="Google" id="ProtNLM"/>
    </source>
</evidence>
<protein>
    <recommendedName>
        <fullName evidence="3">ACT domain-containing protein</fullName>
    </recommendedName>
</protein>
<dbReference type="Proteomes" id="UP000051936">
    <property type="component" value="Unassembled WGS sequence"/>
</dbReference>
<evidence type="ECO:0000313" key="2">
    <source>
        <dbReference type="Proteomes" id="UP000051936"/>
    </source>
</evidence>
<comment type="caution">
    <text evidence="1">The sequence shown here is derived from an EMBL/GenBank/DDBJ whole genome shotgun (WGS) entry which is preliminary data.</text>
</comment>
<keyword evidence="2" id="KW-1185">Reference proteome</keyword>
<dbReference type="EMBL" id="LJYG01000094">
    <property type="protein sequence ID" value="KRQ08211.1"/>
    <property type="molecule type" value="Genomic_DNA"/>
</dbReference>
<proteinExistence type="predicted"/>
<sequence>MFLLELQTSDMHAALGRLLDQTRVAGLRLAAVSAPADASECRISASIDIDDRDAVDRIARRVGALFCIDAIEVRGESQCPTRTSHMTP</sequence>
<organism evidence="1 2">
    <name type="scientific">Bradyrhizobium manausense</name>
    <dbReference type="NCBI Taxonomy" id="989370"/>
    <lineage>
        <taxon>Bacteria</taxon>
        <taxon>Pseudomonadati</taxon>
        <taxon>Pseudomonadota</taxon>
        <taxon>Alphaproteobacteria</taxon>
        <taxon>Hyphomicrobiales</taxon>
        <taxon>Nitrobacteraceae</taxon>
        <taxon>Bradyrhizobium</taxon>
    </lineage>
</organism>
<evidence type="ECO:0000313" key="1">
    <source>
        <dbReference type="EMBL" id="KRQ08211.1"/>
    </source>
</evidence>
<dbReference type="AlphaFoldDB" id="A0A0R3DEF1"/>
<name>A0A0R3DEF1_9BRAD</name>
<accession>A0A0R3DEF1</accession>
<dbReference type="OrthoDB" id="8243030at2"/>